<organism evidence="1">
    <name type="scientific">Vibrio alginolyticus</name>
    <dbReference type="NCBI Taxonomy" id="663"/>
    <lineage>
        <taxon>Bacteria</taxon>
        <taxon>Pseudomonadati</taxon>
        <taxon>Pseudomonadota</taxon>
        <taxon>Gammaproteobacteria</taxon>
        <taxon>Vibrionales</taxon>
        <taxon>Vibrionaceae</taxon>
        <taxon>Vibrio</taxon>
    </lineage>
</organism>
<sequence length="298" mass="34439">MSIMEVTTKSVTIKELNFDGSKLTKTKLPSIEVINHTSALEGLMHGGLVVLAKYPIQTYCKAIEVVRKATGLKLECPPKEELSHHAKSQCLNGVILYDEPNARLLNTWLSETEYATNSLTNLQKEIDSFNCAINTISSLNELSDEGVADLVRCLIPLLEHINDFDLIHYIELAEHSGLDAPFDHPLRRRRPQLTESESQEWYEDGRIIGISQYALQGEYLRQSNDWQELFSTKLDDEWSFNTLRSPRKELKSWQQTKQWLLETLKKEFDETDERLQDETRCYDYVRTSFSDAPFIEIF</sequence>
<dbReference type="AlphaFoldDB" id="A0A1W6VAB4"/>
<evidence type="ECO:0000313" key="1">
    <source>
        <dbReference type="EMBL" id="ARP21695.1"/>
    </source>
</evidence>
<dbReference type="EMBL" id="CP017904">
    <property type="protein sequence ID" value="ARP21695.1"/>
    <property type="molecule type" value="Genomic_DNA"/>
</dbReference>
<name>A0A1W6VAB4_VIBAL</name>
<gene>
    <name evidence="1" type="ORF">K05K4_49860</name>
</gene>
<dbReference type="RefSeq" id="WP_157664650.1">
    <property type="nucleotide sequence ID" value="NZ_CP017893.1"/>
</dbReference>
<accession>A0A1W6VAB4</accession>
<reference evidence="1" key="1">
    <citation type="submission" date="2016-10" db="EMBL/GenBank/DDBJ databases">
        <title>The High Quality Genome of Vibrio alginolyticus K01M1.</title>
        <authorList>
            <person name="Wendling C."/>
            <person name="Chibani C.M."/>
            <person name="Hertel R."/>
            <person name="Sproer C."/>
            <person name="Bunk B."/>
            <person name="Overmann J."/>
            <person name="Roth O."/>
            <person name="Liesegang H."/>
        </authorList>
    </citation>
    <scope>NUCLEOTIDE SEQUENCE</scope>
    <source>
        <strain evidence="1">K05K4</strain>
        <plasmid evidence="1">pL289</plasmid>
    </source>
</reference>
<protein>
    <submittedName>
        <fullName evidence="1">Uncharacterized protein</fullName>
    </submittedName>
</protein>
<proteinExistence type="predicted"/>
<geneLocation type="plasmid" evidence="1">
    <name>pL289</name>
</geneLocation>
<keyword evidence="1" id="KW-0614">Plasmid</keyword>